<dbReference type="PIRSF" id="PIRSF018982">
    <property type="entry name" value="EutC"/>
    <property type="match status" value="1"/>
</dbReference>
<evidence type="ECO:0000256" key="1">
    <source>
        <dbReference type="ARBA" id="ARBA00022628"/>
    </source>
</evidence>
<dbReference type="NCBIfam" id="NF003971">
    <property type="entry name" value="PRK05465.1"/>
    <property type="match status" value="1"/>
</dbReference>
<feature type="binding site" evidence="5">
    <location>
        <position position="218"/>
    </location>
    <ligand>
        <name>adenosylcob(III)alamin</name>
        <dbReference type="ChEBI" id="CHEBI:18408"/>
    </ligand>
</feature>
<evidence type="ECO:0000313" key="6">
    <source>
        <dbReference type="EMBL" id="CCH47735.1"/>
    </source>
</evidence>
<dbReference type="HAMAP" id="MF_00601">
    <property type="entry name" value="EutC"/>
    <property type="match status" value="1"/>
</dbReference>
<comment type="catalytic activity">
    <reaction evidence="5">
        <text>ethanolamine = acetaldehyde + NH4(+)</text>
        <dbReference type="Rhea" id="RHEA:15313"/>
        <dbReference type="ChEBI" id="CHEBI:15343"/>
        <dbReference type="ChEBI" id="CHEBI:28938"/>
        <dbReference type="ChEBI" id="CHEBI:57603"/>
        <dbReference type="EC" id="4.3.1.7"/>
    </reaction>
</comment>
<feature type="binding site" evidence="5">
    <location>
        <position position="168"/>
    </location>
    <ligand>
        <name>adenosylcob(III)alamin</name>
        <dbReference type="ChEBI" id="CHEBI:18408"/>
    </ligand>
</feature>
<dbReference type="EMBL" id="FO203427">
    <property type="protein sequence ID" value="CCH47735.1"/>
    <property type="molecule type" value="Genomic_DNA"/>
</dbReference>
<dbReference type="GO" id="GO:0009350">
    <property type="term" value="C:ethanolamine ammonia-lyase complex"/>
    <property type="evidence" value="ECO:0007669"/>
    <property type="project" value="UniProtKB-UniRule"/>
</dbReference>
<dbReference type="PANTHER" id="PTHR39330:SF1">
    <property type="entry name" value="ETHANOLAMINE AMMONIA-LYASE SMALL SUBUNIT"/>
    <property type="match status" value="1"/>
</dbReference>
<dbReference type="KEGG" id="dpi:BN4_10497"/>
<comment type="subunit">
    <text evidence="5">The basic unit is a heterodimer which dimerizes to form tetramers. The heterotetramers trimerize; 6 large subunits form a core ring with 6 small subunits projecting outwards.</text>
</comment>
<dbReference type="PATRIC" id="fig|879567.3.peg.518"/>
<comment type="function">
    <text evidence="5">Catalyzes the deamination of various vicinal amino-alcohols to oxo compounds. Allows this organism to utilize ethanolamine as the sole source of nitrogen and carbon in the presence of external vitamin B12.</text>
</comment>
<organism evidence="6 7">
    <name type="scientific">Pseudodesulfovibrio piezophilus (strain DSM 21447 / JCM 15486 / C1TLV30)</name>
    <name type="common">Desulfovibrio piezophilus</name>
    <dbReference type="NCBI Taxonomy" id="1322246"/>
    <lineage>
        <taxon>Bacteria</taxon>
        <taxon>Pseudomonadati</taxon>
        <taxon>Thermodesulfobacteriota</taxon>
        <taxon>Desulfovibrionia</taxon>
        <taxon>Desulfovibrionales</taxon>
        <taxon>Desulfovibrionaceae</taxon>
    </lineage>
</organism>
<keyword evidence="3 5" id="KW-0170">Cobalt</keyword>
<feature type="binding site" evidence="5">
    <location>
        <position position="189"/>
    </location>
    <ligand>
        <name>adenosylcob(III)alamin</name>
        <dbReference type="ChEBI" id="CHEBI:18408"/>
    </ligand>
</feature>
<proteinExistence type="inferred from homology"/>
<gene>
    <name evidence="5 6" type="primary">eutC</name>
    <name evidence="6" type="ordered locus">BN4_10497</name>
</gene>
<dbReference type="PANTHER" id="PTHR39330">
    <property type="entry name" value="ETHANOLAMINE AMMONIA-LYASE LIGHT CHAIN"/>
    <property type="match status" value="1"/>
</dbReference>
<comment type="subcellular location">
    <subcellularLocation>
        <location evidence="5">Bacterial microcompartment</location>
    </subcellularLocation>
</comment>
<comment type="cofactor">
    <cofactor evidence="5">
        <name>adenosylcob(III)alamin</name>
        <dbReference type="ChEBI" id="CHEBI:18408"/>
    </cofactor>
    <text evidence="5">Binds between the large and small subunits.</text>
</comment>
<dbReference type="UniPathway" id="UPA00560"/>
<keyword evidence="1 5" id="KW-0846">Cobalamin</keyword>
<name>M1WLE7_PSEP2</name>
<dbReference type="STRING" id="1322246.BN4_10497"/>
<evidence type="ECO:0000256" key="3">
    <source>
        <dbReference type="ARBA" id="ARBA00023285"/>
    </source>
</evidence>
<dbReference type="GO" id="GO:0008851">
    <property type="term" value="F:ethanolamine ammonia-lyase activity"/>
    <property type="evidence" value="ECO:0007669"/>
    <property type="project" value="UniProtKB-UniRule"/>
</dbReference>
<keyword evidence="2 5" id="KW-0456">Lyase</keyword>
<dbReference type="GO" id="GO:0046336">
    <property type="term" value="P:ethanolamine catabolic process"/>
    <property type="evidence" value="ECO:0007669"/>
    <property type="project" value="UniProtKB-UniRule"/>
</dbReference>
<keyword evidence="7" id="KW-1185">Reference proteome</keyword>
<dbReference type="InterPro" id="IPR009246">
    <property type="entry name" value="EutC"/>
</dbReference>
<keyword evidence="4 5" id="KW-1283">Bacterial microcompartment</keyword>
<dbReference type="HOGENOM" id="CLU_068224_1_0_7"/>
<dbReference type="BioCyc" id="DPIE1322246:BN4_RS02580-MONOMER"/>
<dbReference type="Gene3D" id="3.40.50.11240">
    <property type="entry name" value="Ethanolamine ammonia-lyase light chain (EutC)"/>
    <property type="match status" value="1"/>
</dbReference>
<reference evidence="6 7" key="1">
    <citation type="journal article" date="2013" name="PLoS ONE">
        <title>The first genomic and proteomic characterization of a deep-sea sulfate reducer: insights into the piezophilic lifestyle of Desulfovibrio piezophilus.</title>
        <authorList>
            <person name="Pradel N."/>
            <person name="Ji B."/>
            <person name="Gimenez G."/>
            <person name="Talla E."/>
            <person name="Lenoble P."/>
            <person name="Garel M."/>
            <person name="Tamburini C."/>
            <person name="Fourquet P."/>
            <person name="Lebrun R."/>
            <person name="Bertin P."/>
            <person name="Denis Y."/>
            <person name="Pophillat M."/>
            <person name="Barbe V."/>
            <person name="Ollivier B."/>
            <person name="Dolla A."/>
        </authorList>
    </citation>
    <scope>NUCLEOTIDE SEQUENCE [LARGE SCALE GENOMIC DNA]</scope>
    <source>
        <strain evidence="7">DSM 10523 / SB164P1</strain>
    </source>
</reference>
<dbReference type="InterPro" id="IPR042255">
    <property type="entry name" value="EutC_N"/>
</dbReference>
<evidence type="ECO:0000256" key="5">
    <source>
        <dbReference type="HAMAP-Rule" id="MF_00601"/>
    </source>
</evidence>
<dbReference type="AlphaFoldDB" id="M1WLE7"/>
<dbReference type="GO" id="GO:0031419">
    <property type="term" value="F:cobalamin binding"/>
    <property type="evidence" value="ECO:0007669"/>
    <property type="project" value="UniProtKB-UniRule"/>
</dbReference>
<evidence type="ECO:0000313" key="7">
    <source>
        <dbReference type="Proteomes" id="UP000011724"/>
    </source>
</evidence>
<dbReference type="GO" id="GO:0031471">
    <property type="term" value="C:ethanolamine degradation polyhedral organelle"/>
    <property type="evidence" value="ECO:0007669"/>
    <property type="project" value="UniProtKB-UniRule"/>
</dbReference>
<comment type="similarity">
    <text evidence="5">Belongs to the EutC family.</text>
</comment>
<protein>
    <recommendedName>
        <fullName evidence="5">Ethanolamine ammonia-lyase small subunit</fullName>
        <shortName evidence="5">EAL small subunit</shortName>
        <ecNumber evidence="5">4.3.1.7</ecNumber>
    </recommendedName>
</protein>
<comment type="pathway">
    <text evidence="5">Amine and polyamine degradation; ethanolamine degradation.</text>
</comment>
<reference evidence="7" key="2">
    <citation type="journal article" date="2013" name="Stand. Genomic Sci.">
        <title>Complete genome sequence of Desulfocapsa sulfexigens, a marine deltaproteobacterium specialized in disproportionating inorganic sulfur compounds.</title>
        <authorList>
            <person name="Finster K.W."/>
            <person name="Kjeldsen K.U."/>
            <person name="Kube M."/>
            <person name="Reinhardt R."/>
            <person name="Mussmann M."/>
            <person name="Amann R."/>
            <person name="Schreiber L."/>
        </authorList>
    </citation>
    <scope>NUCLEOTIDE SEQUENCE [LARGE SCALE GENOMIC DNA]</scope>
    <source>
        <strain evidence="7">DSM 10523 / SB164P1</strain>
    </source>
</reference>
<evidence type="ECO:0000256" key="4">
    <source>
        <dbReference type="ARBA" id="ARBA00024446"/>
    </source>
</evidence>
<dbReference type="Pfam" id="PF05985">
    <property type="entry name" value="EutC"/>
    <property type="match status" value="1"/>
</dbReference>
<dbReference type="Proteomes" id="UP000011724">
    <property type="component" value="Chromosome"/>
</dbReference>
<dbReference type="GO" id="GO:0006520">
    <property type="term" value="P:amino acid metabolic process"/>
    <property type="evidence" value="ECO:0007669"/>
    <property type="project" value="InterPro"/>
</dbReference>
<dbReference type="EC" id="4.3.1.7" evidence="5"/>
<dbReference type="InterPro" id="IPR042251">
    <property type="entry name" value="EutC_C"/>
</dbReference>
<sequence>MRFVELLKDMTSKKKIVTADNWDSLKKFTDARISLGRCGTSLPLKESLAFKLAHAQAKDAVHKSFQRETLIRKIESQGYSCISLKSQVENRNEYLTRPDLGRQLDTASLEKVIQNAPKKCDISFIICDGLSVRAIHENGLIFFTEFMNTLKETPLTLAPVCLVTYGRVAIADEIGAVLNATLSIVLIGERPGLSAPNSMGIYLTYAPKVGNTDEVRNCISNIRPGGMTHQAAVQKLSYLLEKAYMLRKTGVQLKDSMPSFYLPFSELIELQ</sequence>
<dbReference type="eggNOG" id="COG4302">
    <property type="taxonomic scope" value="Bacteria"/>
</dbReference>
<evidence type="ECO:0000256" key="2">
    <source>
        <dbReference type="ARBA" id="ARBA00023239"/>
    </source>
</evidence>
<dbReference type="Gene3D" id="1.10.30.40">
    <property type="entry name" value="Ethanolamine ammonia-lyase light chain (EutC), N-terminal domain"/>
    <property type="match status" value="1"/>
</dbReference>
<accession>M1WLE7</accession>